<organism evidence="10 11">
    <name type="scientific">Natronospira proteinivora</name>
    <dbReference type="NCBI Taxonomy" id="1807133"/>
    <lineage>
        <taxon>Bacteria</taxon>
        <taxon>Pseudomonadati</taxon>
        <taxon>Pseudomonadota</taxon>
        <taxon>Gammaproteobacteria</taxon>
        <taxon>Natronospirales</taxon>
        <taxon>Natronospiraceae</taxon>
        <taxon>Natronospira</taxon>
    </lineage>
</organism>
<proteinExistence type="inferred from homology"/>
<dbReference type="PROSITE" id="PS51012">
    <property type="entry name" value="ABC_TM2"/>
    <property type="match status" value="1"/>
</dbReference>
<dbReference type="PANTHER" id="PTHR30294:SF38">
    <property type="entry name" value="TRANSPORT PERMEASE PROTEIN"/>
    <property type="match status" value="1"/>
</dbReference>
<dbReference type="Proteomes" id="UP001523550">
    <property type="component" value="Unassembled WGS sequence"/>
</dbReference>
<evidence type="ECO:0000313" key="10">
    <source>
        <dbReference type="EMBL" id="MCP1727733.1"/>
    </source>
</evidence>
<feature type="transmembrane region" description="Helical" evidence="8">
    <location>
        <begin position="21"/>
        <end position="40"/>
    </location>
</feature>
<evidence type="ECO:0000313" key="11">
    <source>
        <dbReference type="Proteomes" id="UP001523550"/>
    </source>
</evidence>
<reference evidence="10 11" key="1">
    <citation type="submission" date="2022-03" db="EMBL/GenBank/DDBJ databases">
        <title>Genomic Encyclopedia of Type Strains, Phase III (KMG-III): the genomes of soil and plant-associated and newly described type strains.</title>
        <authorList>
            <person name="Whitman W."/>
        </authorList>
    </citation>
    <scope>NUCLEOTIDE SEQUENCE [LARGE SCALE GENOMIC DNA]</scope>
    <source>
        <strain evidence="10 11">BSker1</strain>
    </source>
</reference>
<comment type="subcellular location">
    <subcellularLocation>
        <location evidence="1">Cell membrane</location>
        <topology evidence="1">Multi-pass membrane protein</topology>
    </subcellularLocation>
</comment>
<evidence type="ECO:0000259" key="9">
    <source>
        <dbReference type="PROSITE" id="PS51012"/>
    </source>
</evidence>
<feature type="transmembrane region" description="Helical" evidence="8">
    <location>
        <begin position="357"/>
        <end position="382"/>
    </location>
</feature>
<keyword evidence="5 8" id="KW-0812">Transmembrane</keyword>
<evidence type="ECO:0000256" key="7">
    <source>
        <dbReference type="ARBA" id="ARBA00023136"/>
    </source>
</evidence>
<dbReference type="Pfam" id="PF12698">
    <property type="entry name" value="ABC2_membrane_3"/>
    <property type="match status" value="1"/>
</dbReference>
<dbReference type="PANTHER" id="PTHR30294">
    <property type="entry name" value="MEMBRANE COMPONENT OF ABC TRANSPORTER YHHJ-RELATED"/>
    <property type="match status" value="1"/>
</dbReference>
<protein>
    <submittedName>
        <fullName evidence="10">ABC-2 type transport system permease protein</fullName>
    </submittedName>
</protein>
<dbReference type="InterPro" id="IPR047817">
    <property type="entry name" value="ABC2_TM_bact-type"/>
</dbReference>
<feature type="transmembrane region" description="Helical" evidence="8">
    <location>
        <begin position="189"/>
        <end position="210"/>
    </location>
</feature>
<sequence length="385" mass="41323">MHRLISLIWKEWQVLARDPHGLAVLFLMPAVFILVMSVALQDVFAPDGEEMGQVAVADPIPDATAESFLDHLSKRVLLVTVDANDPLARDEVRLQLAADFGERLTALVEDPGENPAPALDRLADPGVDGRSLQVIDSAIQMALGEALSEMEGDGEVADLLTQLDRHAIRGLRPGQADPTTTLSSVQQSVPAWLVFGMFFVVIPLSTVLIGERQEGTLDRLRLMGVGPSILLLAKLPAYFLVNQVQLLAMLAIGFWIVPLAGAEALQPPIHLTALILVASITSLAAITFALLVGVIAKTHMQATTAGGVFNILFAAAGGIMVPRFVMADTMQSVAWLSPMGWALDGFLAAFLREDALSVIWLPLLGLSLFALLCFLLAVGIIARRH</sequence>
<accession>A0ABT1GBS4</accession>
<keyword evidence="11" id="KW-1185">Reference proteome</keyword>
<name>A0ABT1GBS4_9GAMM</name>
<keyword evidence="4" id="KW-1003">Cell membrane</keyword>
<evidence type="ECO:0000256" key="6">
    <source>
        <dbReference type="ARBA" id="ARBA00022989"/>
    </source>
</evidence>
<dbReference type="RefSeq" id="WP_253448428.1">
    <property type="nucleotide sequence ID" value="NZ_JALJYF010000002.1"/>
</dbReference>
<dbReference type="InterPro" id="IPR013525">
    <property type="entry name" value="ABC2_TM"/>
</dbReference>
<comment type="caution">
    <text evidence="10">The sequence shown here is derived from an EMBL/GenBank/DDBJ whole genome shotgun (WGS) entry which is preliminary data.</text>
</comment>
<feature type="domain" description="ABC transmembrane type-2" evidence="9">
    <location>
        <begin position="153"/>
        <end position="384"/>
    </location>
</feature>
<feature type="transmembrane region" description="Helical" evidence="8">
    <location>
        <begin position="246"/>
        <end position="265"/>
    </location>
</feature>
<evidence type="ECO:0000256" key="4">
    <source>
        <dbReference type="ARBA" id="ARBA00022475"/>
    </source>
</evidence>
<feature type="transmembrane region" description="Helical" evidence="8">
    <location>
        <begin position="272"/>
        <end position="296"/>
    </location>
</feature>
<keyword evidence="6 8" id="KW-1133">Transmembrane helix</keyword>
<gene>
    <name evidence="10" type="ORF">J2T60_001733</name>
</gene>
<evidence type="ECO:0000256" key="1">
    <source>
        <dbReference type="ARBA" id="ARBA00004651"/>
    </source>
</evidence>
<dbReference type="InterPro" id="IPR051449">
    <property type="entry name" value="ABC-2_transporter_component"/>
</dbReference>
<evidence type="ECO:0000256" key="3">
    <source>
        <dbReference type="ARBA" id="ARBA00022448"/>
    </source>
</evidence>
<keyword evidence="3" id="KW-0813">Transport</keyword>
<feature type="transmembrane region" description="Helical" evidence="8">
    <location>
        <begin position="302"/>
        <end position="321"/>
    </location>
</feature>
<comment type="similarity">
    <text evidence="2">Belongs to the ABC-2 integral membrane protein family.</text>
</comment>
<evidence type="ECO:0000256" key="8">
    <source>
        <dbReference type="SAM" id="Phobius"/>
    </source>
</evidence>
<keyword evidence="7 8" id="KW-0472">Membrane</keyword>
<evidence type="ECO:0000256" key="2">
    <source>
        <dbReference type="ARBA" id="ARBA00007783"/>
    </source>
</evidence>
<evidence type="ECO:0000256" key="5">
    <source>
        <dbReference type="ARBA" id="ARBA00022692"/>
    </source>
</evidence>
<dbReference type="EMBL" id="JALJYF010000002">
    <property type="protein sequence ID" value="MCP1727733.1"/>
    <property type="molecule type" value="Genomic_DNA"/>
</dbReference>